<proteinExistence type="predicted"/>
<evidence type="ECO:0000313" key="1">
    <source>
        <dbReference type="EMBL" id="CAG8578831.1"/>
    </source>
</evidence>
<comment type="caution">
    <text evidence="1">The sequence shown here is derived from an EMBL/GenBank/DDBJ whole genome shotgun (WGS) entry which is preliminary data.</text>
</comment>
<organism evidence="1 2">
    <name type="scientific">Cetraspora pellucida</name>
    <dbReference type="NCBI Taxonomy" id="1433469"/>
    <lineage>
        <taxon>Eukaryota</taxon>
        <taxon>Fungi</taxon>
        <taxon>Fungi incertae sedis</taxon>
        <taxon>Mucoromycota</taxon>
        <taxon>Glomeromycotina</taxon>
        <taxon>Glomeromycetes</taxon>
        <taxon>Diversisporales</taxon>
        <taxon>Gigasporaceae</taxon>
        <taxon>Cetraspora</taxon>
    </lineage>
</organism>
<reference evidence="1" key="1">
    <citation type="submission" date="2021-06" db="EMBL/GenBank/DDBJ databases">
        <authorList>
            <person name="Kallberg Y."/>
            <person name="Tangrot J."/>
            <person name="Rosling A."/>
        </authorList>
    </citation>
    <scope>NUCLEOTIDE SEQUENCE</scope>
    <source>
        <strain evidence="1">28 12/20/2015</strain>
    </source>
</reference>
<accession>A0ACA9MBJ9</accession>
<protein>
    <submittedName>
        <fullName evidence="1">1001_t:CDS:1</fullName>
    </submittedName>
</protein>
<gene>
    <name evidence="1" type="ORF">SPELUC_LOCUS6282</name>
</gene>
<dbReference type="Proteomes" id="UP000789366">
    <property type="component" value="Unassembled WGS sequence"/>
</dbReference>
<evidence type="ECO:0000313" key="2">
    <source>
        <dbReference type="Proteomes" id="UP000789366"/>
    </source>
</evidence>
<dbReference type="EMBL" id="CAJVPW010007266">
    <property type="protein sequence ID" value="CAG8578831.1"/>
    <property type="molecule type" value="Genomic_DNA"/>
</dbReference>
<keyword evidence="2" id="KW-1185">Reference proteome</keyword>
<name>A0ACA9MBJ9_9GLOM</name>
<sequence>MRRRESQDENIRTLTNHDYIQLSDFHQEPIRSFYEIQRSIPFHTVISNNSSKYGDYFSVNFEDITVYTSSNDLTNLYIGMIDKNQGVIISLNIDVHRKLFEDINWGFGAKKMSMLPNAGGQSELSEILSCEIVERILGVELDKTEMEIDYFFMNQPMTDYLVSNRNLSQFALGVSVTRAFSYRRRYTKHDAYRLLSKKLSGINSSTRNILNVRIWKQILHIWCPSGRVANIVRKVYSKLPKEFTSNTIVMLTVVNCKWYFEPGIKSCGESERPILGG</sequence>